<dbReference type="GO" id="GO:0004559">
    <property type="term" value="F:alpha-mannosidase activity"/>
    <property type="evidence" value="ECO:0007669"/>
    <property type="project" value="InterPro"/>
</dbReference>
<dbReference type="SUPFAM" id="SSF88713">
    <property type="entry name" value="Glycoside hydrolase/deacetylase"/>
    <property type="match status" value="1"/>
</dbReference>
<evidence type="ECO:0000313" key="4">
    <source>
        <dbReference type="Proteomes" id="UP000315724"/>
    </source>
</evidence>
<sequence length="945" mass="106034">MKYNDLIVLVPCHSLEDFPTELGEEAAASLLNAFSILWHPSLLASTGAFPKWERSDESLSVQDNRLVVVPTPCDEWVPATWVERARREGCVVISGEHDREKMLHQALEPLELEQAVDSELVADFLALGTVYLQVELLTRHMRNFSHLDESHMQREAIAAAQAAINHDLEATRKHLSHCFEMLLECRERFYPVACYLIDLCLVNPDFASDELKTLVESSAPTNLLATAADWETIAEKDAAWSQTIGDSIKAGTLELIGGEQTELPTPLMALDSTLWQLRKGRATLERLFDAKPTTWARKRFGLGSHLPQILDRLGYTAGLHFVMDDGIYPDDEQTLMRWEGSDGTAIDAFSRIPLAADSAGSFLRFPVRMAESMDYDHTAAVVFARWPKMKTPWLEDLRRASAYAPVLGKFVTFSEFFETSDSQGRMSDFNTSAYFTLDLIQSVAKEEKNPISRWTEYWGRRRRFESVDWAKQLVSLLSKGVGSLPEENKLESLLEAAHSEASSETLTTFDKELAETEQAVEKNLSRMFASKGQTGKGMLLVNPQSFARKSLIKWKEGQPGTDQGILQRQVNPSGSYALVDLPPCGFLWVSANGDQTQSPVGKTAMAEELTLRNELFQVALSDVTGGIARVSTYTRSPNRVSQQIAFRFPQERTVVVEDGEERESFKTYYSFMQMRESRVLSAGPVVGEIETIGDLVDGQNDEVVATYRQVTRVVRGRPNVDVEIELDLKKTPSGDPWTNYIGCRFAWKHTTASLTGSMQQAAHAVGKQRIEAPQYLEIADDDFRTTILTPGYPFHRKTGDRMIDTLLITEGETKRKFQFSIAVDVKYPMQAHLDAFSEPLVIPTDTAPPEGGQQGWLFFAGAANVLLTRILPTYKNAEKTGFIVRLLETEGRTKTFPLKCFRTPQAARQVNFQGETIHSLHVQDDQVMVEIAPYEICDVELTFDS</sequence>
<dbReference type="Proteomes" id="UP000315724">
    <property type="component" value="Chromosome"/>
</dbReference>
<evidence type="ECO:0000313" key="3">
    <source>
        <dbReference type="EMBL" id="QDT35199.1"/>
    </source>
</evidence>
<dbReference type="Pfam" id="PF01074">
    <property type="entry name" value="Glyco_hydro_38N"/>
    <property type="match status" value="1"/>
</dbReference>
<dbReference type="KEGG" id="tpol:Mal48_44750"/>
<protein>
    <submittedName>
        <fullName evidence="3">Uncharacterized protein</fullName>
    </submittedName>
</protein>
<dbReference type="OrthoDB" id="222074at2"/>
<dbReference type="RefSeq" id="WP_145204366.1">
    <property type="nucleotide sequence ID" value="NZ_CP036267.1"/>
</dbReference>
<feature type="domain" description="Glycoside hydrolase family 38 N-terminal" evidence="1">
    <location>
        <begin position="230"/>
        <end position="346"/>
    </location>
</feature>
<keyword evidence="4" id="KW-1185">Reference proteome</keyword>
<reference evidence="3 4" key="1">
    <citation type="submission" date="2019-02" db="EMBL/GenBank/DDBJ databases">
        <title>Deep-cultivation of Planctomycetes and their phenomic and genomic characterization uncovers novel biology.</title>
        <authorList>
            <person name="Wiegand S."/>
            <person name="Jogler M."/>
            <person name="Boedeker C."/>
            <person name="Pinto D."/>
            <person name="Vollmers J."/>
            <person name="Rivas-Marin E."/>
            <person name="Kohn T."/>
            <person name="Peeters S.H."/>
            <person name="Heuer A."/>
            <person name="Rast P."/>
            <person name="Oberbeckmann S."/>
            <person name="Bunk B."/>
            <person name="Jeske O."/>
            <person name="Meyerdierks A."/>
            <person name="Storesund J.E."/>
            <person name="Kallscheuer N."/>
            <person name="Luecker S."/>
            <person name="Lage O.M."/>
            <person name="Pohl T."/>
            <person name="Merkel B.J."/>
            <person name="Hornburger P."/>
            <person name="Mueller R.-W."/>
            <person name="Bruemmer F."/>
            <person name="Labrenz M."/>
            <person name="Spormann A.M."/>
            <person name="Op den Camp H."/>
            <person name="Overmann J."/>
            <person name="Amann R."/>
            <person name="Jetten M.S.M."/>
            <person name="Mascher T."/>
            <person name="Medema M.H."/>
            <person name="Devos D.P."/>
            <person name="Kaster A.-K."/>
            <person name="Ovreas L."/>
            <person name="Rohde M."/>
            <person name="Galperin M.Y."/>
            <person name="Jogler C."/>
        </authorList>
    </citation>
    <scope>NUCLEOTIDE SEQUENCE [LARGE SCALE GENOMIC DNA]</scope>
    <source>
        <strain evidence="3 4">Mal48</strain>
    </source>
</reference>
<proteinExistence type="predicted"/>
<dbReference type="AlphaFoldDB" id="A0A517QU85"/>
<dbReference type="InterPro" id="IPR000602">
    <property type="entry name" value="Glyco_hydro_38_N"/>
</dbReference>
<dbReference type="GO" id="GO:0006013">
    <property type="term" value="P:mannose metabolic process"/>
    <property type="evidence" value="ECO:0007669"/>
    <property type="project" value="InterPro"/>
</dbReference>
<feature type="domain" description="Glycosyl hydrolases family 38 C-terminal" evidence="2">
    <location>
        <begin position="871"/>
        <end position="936"/>
    </location>
</feature>
<name>A0A517QU85_9PLAN</name>
<dbReference type="InterPro" id="IPR011330">
    <property type="entry name" value="Glyco_hydro/deAcase_b/a-brl"/>
</dbReference>
<dbReference type="Gene3D" id="3.20.110.10">
    <property type="entry name" value="Glycoside hydrolase 38, N terminal domain"/>
    <property type="match status" value="1"/>
</dbReference>
<dbReference type="EMBL" id="CP036267">
    <property type="protein sequence ID" value="QDT35199.1"/>
    <property type="molecule type" value="Genomic_DNA"/>
</dbReference>
<dbReference type="InterPro" id="IPR027291">
    <property type="entry name" value="Glyco_hydro_38_N_sf"/>
</dbReference>
<dbReference type="InterPro" id="IPR041147">
    <property type="entry name" value="GH38_C"/>
</dbReference>
<organism evidence="3 4">
    <name type="scientific">Thalassoglobus polymorphus</name>
    <dbReference type="NCBI Taxonomy" id="2527994"/>
    <lineage>
        <taxon>Bacteria</taxon>
        <taxon>Pseudomonadati</taxon>
        <taxon>Planctomycetota</taxon>
        <taxon>Planctomycetia</taxon>
        <taxon>Planctomycetales</taxon>
        <taxon>Planctomycetaceae</taxon>
        <taxon>Thalassoglobus</taxon>
    </lineage>
</organism>
<dbReference type="Pfam" id="PF17677">
    <property type="entry name" value="Glyco_hydro38C2"/>
    <property type="match status" value="1"/>
</dbReference>
<accession>A0A517QU85</accession>
<evidence type="ECO:0000259" key="2">
    <source>
        <dbReference type="Pfam" id="PF17677"/>
    </source>
</evidence>
<evidence type="ECO:0000259" key="1">
    <source>
        <dbReference type="Pfam" id="PF01074"/>
    </source>
</evidence>
<gene>
    <name evidence="3" type="ORF">Mal48_44750</name>
</gene>